<keyword evidence="1" id="KW-0812">Transmembrane</keyword>
<feature type="transmembrane region" description="Helical" evidence="1">
    <location>
        <begin position="173"/>
        <end position="194"/>
    </location>
</feature>
<feature type="transmembrane region" description="Helical" evidence="1">
    <location>
        <begin position="38"/>
        <end position="59"/>
    </location>
</feature>
<feature type="transmembrane region" description="Helical" evidence="1">
    <location>
        <begin position="333"/>
        <end position="356"/>
    </location>
</feature>
<feature type="transmembrane region" description="Helical" evidence="1">
    <location>
        <begin position="143"/>
        <end position="161"/>
    </location>
</feature>
<feature type="transmembrane region" description="Helical" evidence="1">
    <location>
        <begin position="80"/>
        <end position="97"/>
    </location>
</feature>
<feature type="transmembrane region" description="Helical" evidence="1">
    <location>
        <begin position="206"/>
        <end position="228"/>
    </location>
</feature>
<feature type="transmembrane region" description="Helical" evidence="1">
    <location>
        <begin position="293"/>
        <end position="313"/>
    </location>
</feature>
<organism evidence="2 3">
    <name type="scientific">Candidatus Borkfalkia ceftriaxoniphila</name>
    <dbReference type="NCBI Taxonomy" id="2508949"/>
    <lineage>
        <taxon>Bacteria</taxon>
        <taxon>Bacillati</taxon>
        <taxon>Bacillota</taxon>
        <taxon>Clostridia</taxon>
        <taxon>Christensenellales</taxon>
        <taxon>Christensenellaceae</taxon>
        <taxon>Candidatus Borkfalkia</taxon>
    </lineage>
</organism>
<sequence>MTNALKDKIFESLTSILPIALIVMGLSIILTPLETGTFVLFIVGVFLLIVGLGSFMLGADMSMLVIGEKIGSTITHSRKIWLIALISFVIGIIVTIAEPDLQILANQVSAVNNYLFIVTVAVGVGLFLMIAMLRIVFRVRLNILLIVFYTLAFILCIAFVPKDFWAVSFDSGGVTTGPMTVPFIMALGVGVASIRGDKHGQDDSFGLVALSSIGPVIAVLILGITFHVSGLEYDMNALHVGAVSDTQGVFMQYMHGFADYAKEVGIALSPILAFFVLFQIVSRSFHKKQLFKIGFGFIYTFVGLVLFLTGANVGFMPVGREIGEALAGLYGGWLLIPVGMLIGYFVVAAEPAVHVLNKQVERMSAGGITSAAMKKGLCIGVSISLGLAMLRIITGINIMWILIPGYVIALVLTFFTPALFTGIAFDSGGVASGAMVSSFVLPMAIGACNVLQGTGDIMTLAFGCVAFVALTPLISIQILGIHYKHKTYRIKRNFLHVEDKILEYEVE</sequence>
<feature type="transmembrane region" description="Helical" evidence="1">
    <location>
        <begin position="458"/>
        <end position="483"/>
    </location>
</feature>
<dbReference type="AlphaFoldDB" id="A0A4Q2K9J9"/>
<dbReference type="Pfam" id="PF07556">
    <property type="entry name" value="DUF1538"/>
    <property type="match status" value="2"/>
</dbReference>
<feature type="transmembrane region" description="Helical" evidence="1">
    <location>
        <begin position="264"/>
        <end position="281"/>
    </location>
</feature>
<feature type="transmembrane region" description="Helical" evidence="1">
    <location>
        <begin position="12"/>
        <end position="32"/>
    </location>
</feature>
<reference evidence="2 3" key="1">
    <citation type="journal article" date="2019" name="Gut">
        <title>Antibiotics-induced monodominance of a novel gut bacterial order.</title>
        <authorList>
            <person name="Hildebrand F."/>
            <person name="Moitinho-Silva L."/>
            <person name="Blasche S."/>
            <person name="Jahn M.T."/>
            <person name="Gossmann T.I."/>
            <person name="Heuerta-Cepas J."/>
            <person name="Hercog R."/>
            <person name="Luetge M."/>
            <person name="Bahram M."/>
            <person name="Pryszlak A."/>
            <person name="Alves R.J."/>
            <person name="Waszak S.M."/>
            <person name="Zhu A."/>
            <person name="Ye L."/>
            <person name="Costea P.I."/>
            <person name="Aalvink S."/>
            <person name="Belzer C."/>
            <person name="Forslund S.K."/>
            <person name="Sunagawa S."/>
            <person name="Hentschel U."/>
            <person name="Merten C."/>
            <person name="Patil K.R."/>
            <person name="Benes V."/>
            <person name="Bork P."/>
        </authorList>
    </citation>
    <scope>NUCLEOTIDE SEQUENCE [LARGE SCALE GENOMIC DNA]</scope>
    <source>
        <strain evidence="2 3">HDS1380</strain>
    </source>
</reference>
<name>A0A4Q2K9J9_9FIRM</name>
<comment type="caution">
    <text evidence="2">The sequence shown here is derived from an EMBL/GenBank/DDBJ whole genome shotgun (WGS) entry which is preliminary data.</text>
</comment>
<evidence type="ECO:0000313" key="3">
    <source>
        <dbReference type="Proteomes" id="UP000291269"/>
    </source>
</evidence>
<dbReference type="InterPro" id="IPR011435">
    <property type="entry name" value="UmpAB"/>
</dbReference>
<accession>A0A4Q2K9J9</accession>
<dbReference type="EMBL" id="SDOZ01000002">
    <property type="protein sequence ID" value="RXZ61245.1"/>
    <property type="molecule type" value="Genomic_DNA"/>
</dbReference>
<keyword evidence="1" id="KW-1133">Transmembrane helix</keyword>
<gene>
    <name evidence="2" type="ORF">ESZ91_02355</name>
</gene>
<keyword evidence="3" id="KW-1185">Reference proteome</keyword>
<feature type="transmembrane region" description="Helical" evidence="1">
    <location>
        <begin position="432"/>
        <end position="452"/>
    </location>
</feature>
<dbReference type="Proteomes" id="UP000291269">
    <property type="component" value="Unassembled WGS sequence"/>
</dbReference>
<protein>
    <submittedName>
        <fullName evidence="2">DUF1538 domain-containing protein</fullName>
    </submittedName>
</protein>
<feature type="transmembrane region" description="Helical" evidence="1">
    <location>
        <begin position="113"/>
        <end position="136"/>
    </location>
</feature>
<dbReference type="OrthoDB" id="9805989at2"/>
<proteinExistence type="predicted"/>
<feature type="transmembrane region" description="Helical" evidence="1">
    <location>
        <begin position="406"/>
        <end position="425"/>
    </location>
</feature>
<dbReference type="RefSeq" id="WP_129223740.1">
    <property type="nucleotide sequence ID" value="NZ_SDOZ01000002.1"/>
</dbReference>
<keyword evidence="1" id="KW-0472">Membrane</keyword>
<evidence type="ECO:0000313" key="2">
    <source>
        <dbReference type="EMBL" id="RXZ61245.1"/>
    </source>
</evidence>
<evidence type="ECO:0000256" key="1">
    <source>
        <dbReference type="SAM" id="Phobius"/>
    </source>
</evidence>